<protein>
    <submittedName>
        <fullName evidence="1">Uncharacterized protein</fullName>
    </submittedName>
</protein>
<organism evidence="1 2">
    <name type="scientific">Kaistella daneshvariae</name>
    <dbReference type="NCBI Taxonomy" id="2487074"/>
    <lineage>
        <taxon>Bacteria</taxon>
        <taxon>Pseudomonadati</taxon>
        <taxon>Bacteroidota</taxon>
        <taxon>Flavobacteriia</taxon>
        <taxon>Flavobacteriales</taxon>
        <taxon>Weeksellaceae</taxon>
        <taxon>Chryseobacterium group</taxon>
        <taxon>Kaistella</taxon>
    </lineage>
</organism>
<name>A0A3N0WT84_9FLAO</name>
<gene>
    <name evidence="1" type="ORF">EGI11_11000</name>
</gene>
<sequence>MLFSKIVFLYSPINLRSHRIFAKNLRLKRKISGGISIFPEFFKFKLHLNRKKSSKDFVFSR</sequence>
<evidence type="ECO:0000313" key="1">
    <source>
        <dbReference type="EMBL" id="ROI08163.1"/>
    </source>
</evidence>
<proteinExistence type="predicted"/>
<comment type="caution">
    <text evidence="1">The sequence shown here is derived from an EMBL/GenBank/DDBJ whole genome shotgun (WGS) entry which is preliminary data.</text>
</comment>
<dbReference type="EMBL" id="RJUG01000004">
    <property type="protein sequence ID" value="ROI08163.1"/>
    <property type="molecule type" value="Genomic_DNA"/>
</dbReference>
<accession>A0A3N0WT84</accession>
<dbReference type="Proteomes" id="UP000270224">
    <property type="component" value="Unassembled WGS sequence"/>
</dbReference>
<evidence type="ECO:0000313" key="2">
    <source>
        <dbReference type="Proteomes" id="UP000270224"/>
    </source>
</evidence>
<dbReference type="AlphaFoldDB" id="A0A3N0WT84"/>
<reference evidence="2" key="1">
    <citation type="submission" date="2018-11" db="EMBL/GenBank/DDBJ databases">
        <title>Proposal to divide the Flavobacteriaceae and reorganize its genera based on Amino Acid Identity values calculated from whole genome sequences.</title>
        <authorList>
            <person name="Nicholson A.C."/>
            <person name="Gulvik C.A."/>
            <person name="Whitney A.M."/>
            <person name="Humrighouse B.W."/>
            <person name="Bell M."/>
            <person name="Holmens B."/>
            <person name="Steigerwalt A."/>
            <person name="Villarma A."/>
            <person name="Sheth M."/>
            <person name="Batra D."/>
            <person name="Pryor J."/>
            <person name="Bernardet J.-F."/>
            <person name="Hugo C."/>
            <person name="Kampfer P."/>
            <person name="Newman J."/>
            <person name="Mcquiston J.R."/>
        </authorList>
    </citation>
    <scope>NUCLEOTIDE SEQUENCE [LARGE SCALE GENOMIC DNA]</scope>
    <source>
        <strain evidence="2">H3056</strain>
    </source>
</reference>